<evidence type="ECO:0000313" key="4">
    <source>
        <dbReference type="EMBL" id="GAY36016.1"/>
    </source>
</evidence>
<evidence type="ECO:0000256" key="3">
    <source>
        <dbReference type="PROSITE-ProRule" id="PRU00708"/>
    </source>
</evidence>
<name>A0A2H5N724_CITUN</name>
<dbReference type="NCBIfam" id="TIGR00756">
    <property type="entry name" value="PPR"/>
    <property type="match status" value="1"/>
</dbReference>
<evidence type="ECO:0000256" key="1">
    <source>
        <dbReference type="ARBA" id="ARBA00007626"/>
    </source>
</evidence>
<evidence type="ECO:0008006" key="6">
    <source>
        <dbReference type="Google" id="ProtNLM"/>
    </source>
</evidence>
<dbReference type="InterPro" id="IPR011990">
    <property type="entry name" value="TPR-like_helical_dom_sf"/>
</dbReference>
<dbReference type="PANTHER" id="PTHR47447">
    <property type="entry name" value="OS03G0856100 PROTEIN"/>
    <property type="match status" value="1"/>
</dbReference>
<dbReference type="Gene3D" id="1.25.40.10">
    <property type="entry name" value="Tetratricopeptide repeat domain"/>
    <property type="match status" value="1"/>
</dbReference>
<dbReference type="AlphaFoldDB" id="A0A2H5N724"/>
<organism evidence="4 5">
    <name type="scientific">Citrus unshiu</name>
    <name type="common">Satsuma mandarin</name>
    <name type="synonym">Citrus nobilis var. unshiu</name>
    <dbReference type="NCBI Taxonomy" id="55188"/>
    <lineage>
        <taxon>Eukaryota</taxon>
        <taxon>Viridiplantae</taxon>
        <taxon>Streptophyta</taxon>
        <taxon>Embryophyta</taxon>
        <taxon>Tracheophyta</taxon>
        <taxon>Spermatophyta</taxon>
        <taxon>Magnoliopsida</taxon>
        <taxon>eudicotyledons</taxon>
        <taxon>Gunneridae</taxon>
        <taxon>Pentapetalae</taxon>
        <taxon>rosids</taxon>
        <taxon>malvids</taxon>
        <taxon>Sapindales</taxon>
        <taxon>Rutaceae</taxon>
        <taxon>Aurantioideae</taxon>
        <taxon>Citrus</taxon>
    </lineage>
</organism>
<comment type="similarity">
    <text evidence="1">Belongs to the PPR family. P subfamily.</text>
</comment>
<dbReference type="EMBL" id="BDQV01003733">
    <property type="protein sequence ID" value="GAY36016.1"/>
    <property type="molecule type" value="Genomic_DNA"/>
</dbReference>
<gene>
    <name evidence="4" type="ORF">CUMW_283450</name>
</gene>
<dbReference type="PROSITE" id="PS51375">
    <property type="entry name" value="PPR"/>
    <property type="match status" value="1"/>
</dbReference>
<feature type="repeat" description="PPR" evidence="3">
    <location>
        <begin position="196"/>
        <end position="230"/>
    </location>
</feature>
<evidence type="ECO:0000256" key="2">
    <source>
        <dbReference type="ARBA" id="ARBA00022737"/>
    </source>
</evidence>
<proteinExistence type="inferred from homology"/>
<reference evidence="4 5" key="1">
    <citation type="journal article" date="2017" name="Front. Genet.">
        <title>Draft sequencing of the heterozygous diploid genome of Satsuma (Citrus unshiu Marc.) using a hybrid assembly approach.</title>
        <authorList>
            <person name="Shimizu T."/>
            <person name="Tanizawa Y."/>
            <person name="Mochizuki T."/>
            <person name="Nagasaki H."/>
            <person name="Yoshioka T."/>
            <person name="Toyoda A."/>
            <person name="Fujiyama A."/>
            <person name="Kaminuma E."/>
            <person name="Nakamura Y."/>
        </authorList>
    </citation>
    <scope>NUCLEOTIDE SEQUENCE [LARGE SCALE GENOMIC DNA]</scope>
    <source>
        <strain evidence="5">cv. Miyagawa wase</strain>
    </source>
</reference>
<keyword evidence="5" id="KW-1185">Reference proteome</keyword>
<keyword evidence="2" id="KW-0677">Repeat</keyword>
<dbReference type="STRING" id="55188.A0A2H5N724"/>
<comment type="caution">
    <text evidence="4">The sequence shown here is derived from an EMBL/GenBank/DDBJ whole genome shotgun (WGS) entry which is preliminary data.</text>
</comment>
<sequence>MHRRRRHNNIMCVTIRPRHYATKYIAKITSTSPTGRSVTAEVTPPQPIPSDTRGYPIPRRHVICKATNLLLQSRPSGSSISDFFSSLSPPLTPSEASEILKSLNCPRLAYNFFHFCPSFSPAFHHDAFTYNRLILVLSKSNLPDRFDLVGTLLDDMERSMTRGTISTVNILIGFFGCSNDLKRCIGLVKKWDLKMNCYTYKCLLQAHLRSRDVHEAFRVYGEMRAKGYKLDIFGYNMLLDALAKNEKNSQLRQRVVITKKNSLAGDNME</sequence>
<dbReference type="Proteomes" id="UP000236630">
    <property type="component" value="Unassembled WGS sequence"/>
</dbReference>
<dbReference type="PANTHER" id="PTHR47447:SF23">
    <property type="entry name" value="PENTACOTRIPEPTIDE-REPEAT REGION OF PRORP DOMAIN-CONTAINING PROTEIN"/>
    <property type="match status" value="1"/>
</dbReference>
<accession>A0A2H5N724</accession>
<dbReference type="Pfam" id="PF13041">
    <property type="entry name" value="PPR_2"/>
    <property type="match status" value="1"/>
</dbReference>
<evidence type="ECO:0000313" key="5">
    <source>
        <dbReference type="Proteomes" id="UP000236630"/>
    </source>
</evidence>
<dbReference type="InterPro" id="IPR002885">
    <property type="entry name" value="PPR_rpt"/>
</dbReference>
<protein>
    <recommendedName>
        <fullName evidence="6">Pentacotripeptide-repeat region of PRORP domain-containing protein</fullName>
    </recommendedName>
</protein>